<dbReference type="EMBL" id="ONZF01000009">
    <property type="protein sequence ID" value="SPJ25510.1"/>
    <property type="molecule type" value="Genomic_DNA"/>
</dbReference>
<reference evidence="1 2" key="1">
    <citation type="submission" date="2018-03" db="EMBL/GenBank/DDBJ databases">
        <authorList>
            <person name="Keele B.F."/>
        </authorList>
    </citation>
    <scope>NUCLEOTIDE SEQUENCE [LARGE SCALE GENOMIC DNA]</scope>
    <source>
        <strain evidence="1 2">CECT 8504</strain>
    </source>
</reference>
<dbReference type="AlphaFoldDB" id="A0A2R8BZE7"/>
<proteinExistence type="predicted"/>
<organism evidence="1 2">
    <name type="scientific">Palleronia abyssalis</name>
    <dbReference type="NCBI Taxonomy" id="1501240"/>
    <lineage>
        <taxon>Bacteria</taxon>
        <taxon>Pseudomonadati</taxon>
        <taxon>Pseudomonadota</taxon>
        <taxon>Alphaproteobacteria</taxon>
        <taxon>Rhodobacterales</taxon>
        <taxon>Roseobacteraceae</taxon>
        <taxon>Palleronia</taxon>
    </lineage>
</organism>
<keyword evidence="2" id="KW-1185">Reference proteome</keyword>
<evidence type="ECO:0000313" key="2">
    <source>
        <dbReference type="Proteomes" id="UP000244912"/>
    </source>
</evidence>
<sequence length="178" mass="19801">MSAEQYHHETRAVIQYGRVVTFRANPLALEILDRLADHGHVFGKTAYVSRNEIELRSKTHVLSVCVDDQRPQEITVAVETPERLVPAAPLALERFHICTAATRFVLDALPSDRVKWVHCNSYFVTENGAIVEQGSLAPPDPKVRPASGPFARFGQDSANFVDRLFTKTSAMVAMARSI</sequence>
<accession>A0A2R8BZE7</accession>
<evidence type="ECO:0000313" key="1">
    <source>
        <dbReference type="EMBL" id="SPJ25510.1"/>
    </source>
</evidence>
<dbReference type="RefSeq" id="WP_108895310.1">
    <property type="nucleotide sequence ID" value="NZ_ONZF01000009.1"/>
</dbReference>
<dbReference type="Proteomes" id="UP000244912">
    <property type="component" value="Unassembled WGS sequence"/>
</dbReference>
<name>A0A2R8BZE7_9RHOB</name>
<protein>
    <submittedName>
        <fullName evidence="1">Uncharacterized protein</fullName>
    </submittedName>
</protein>
<gene>
    <name evidence="1" type="ORF">PAA8504_03361</name>
</gene>